<proteinExistence type="predicted"/>
<dbReference type="EMBL" id="VSSQ01084683">
    <property type="protein sequence ID" value="MPN32595.1"/>
    <property type="molecule type" value="Genomic_DNA"/>
</dbReference>
<sequence length="64" mass="6905">MKHALGVAGYFGKLLVGLFIAHAAIASRDAVGDIRLRRAKLFKHAFDHLFGSVCAGADIHDRVC</sequence>
<gene>
    <name evidence="1" type="ORF">SDC9_180075</name>
</gene>
<organism evidence="1">
    <name type="scientific">bioreactor metagenome</name>
    <dbReference type="NCBI Taxonomy" id="1076179"/>
    <lineage>
        <taxon>unclassified sequences</taxon>
        <taxon>metagenomes</taxon>
        <taxon>ecological metagenomes</taxon>
    </lineage>
</organism>
<accession>A0A645H0M3</accession>
<reference evidence="1" key="1">
    <citation type="submission" date="2019-08" db="EMBL/GenBank/DDBJ databases">
        <authorList>
            <person name="Kucharzyk K."/>
            <person name="Murdoch R.W."/>
            <person name="Higgins S."/>
            <person name="Loffler F."/>
        </authorList>
    </citation>
    <scope>NUCLEOTIDE SEQUENCE</scope>
</reference>
<name>A0A645H0M3_9ZZZZ</name>
<protein>
    <submittedName>
        <fullName evidence="1">Uncharacterized protein</fullName>
    </submittedName>
</protein>
<dbReference type="AlphaFoldDB" id="A0A645H0M3"/>
<evidence type="ECO:0000313" key="1">
    <source>
        <dbReference type="EMBL" id="MPN32595.1"/>
    </source>
</evidence>
<comment type="caution">
    <text evidence="1">The sequence shown here is derived from an EMBL/GenBank/DDBJ whole genome shotgun (WGS) entry which is preliminary data.</text>
</comment>